<dbReference type="SUPFAM" id="SSF52374">
    <property type="entry name" value="Nucleotidylyl transferase"/>
    <property type="match status" value="1"/>
</dbReference>
<feature type="domain" description="Cytidyltransferase-like" evidence="3">
    <location>
        <begin position="114"/>
        <end position="181"/>
    </location>
</feature>
<dbReference type="WBParaSite" id="TCONS_00009538.p1">
    <property type="protein sequence ID" value="TCONS_00009538.p1"/>
    <property type="gene ID" value="XLOC_007334"/>
</dbReference>
<dbReference type="PROSITE" id="PS51219">
    <property type="entry name" value="DPCK"/>
    <property type="match status" value="1"/>
</dbReference>
<dbReference type="GO" id="GO:0004140">
    <property type="term" value="F:dephospho-CoA kinase activity"/>
    <property type="evidence" value="ECO:0007669"/>
    <property type="project" value="InterPro"/>
</dbReference>
<dbReference type="WBParaSite" id="SSTP_0000757000.1">
    <property type="protein sequence ID" value="SSTP_0000757000.1"/>
    <property type="gene ID" value="SSTP_0000757000"/>
</dbReference>
<dbReference type="CDD" id="cd02022">
    <property type="entry name" value="DPCK"/>
    <property type="match status" value="1"/>
</dbReference>
<dbReference type="Gene3D" id="3.40.50.620">
    <property type="entry name" value="HUPs"/>
    <property type="match status" value="1"/>
</dbReference>
<dbReference type="PANTHER" id="PTHR10695">
    <property type="entry name" value="DEPHOSPHO-COA KINASE-RELATED"/>
    <property type="match status" value="1"/>
</dbReference>
<dbReference type="FunFam" id="3.40.50.620:FF:000089">
    <property type="entry name" value="Bifunctional coenzyme A synthase"/>
    <property type="match status" value="1"/>
</dbReference>
<dbReference type="InterPro" id="IPR027417">
    <property type="entry name" value="P-loop_NTPase"/>
</dbReference>
<dbReference type="NCBIfam" id="TIGR00152">
    <property type="entry name" value="dephospho-CoA kinase"/>
    <property type="match status" value="1"/>
</dbReference>
<organism evidence="5">
    <name type="scientific">Strongyloides stercoralis</name>
    <name type="common">Threadworm</name>
    <dbReference type="NCBI Taxonomy" id="6248"/>
    <lineage>
        <taxon>Eukaryota</taxon>
        <taxon>Metazoa</taxon>
        <taxon>Ecdysozoa</taxon>
        <taxon>Nematoda</taxon>
        <taxon>Chromadorea</taxon>
        <taxon>Rhabditida</taxon>
        <taxon>Tylenchina</taxon>
        <taxon>Panagrolaimomorpha</taxon>
        <taxon>Strongyloidoidea</taxon>
        <taxon>Strongyloididae</taxon>
        <taxon>Strongyloides</taxon>
    </lineage>
</organism>
<dbReference type="STRING" id="6248.A0A0K0EDK8"/>
<reference evidence="5" key="1">
    <citation type="submission" date="2015-08" db="UniProtKB">
        <authorList>
            <consortium name="WormBaseParasite"/>
        </authorList>
    </citation>
    <scope>IDENTIFICATION</scope>
</reference>
<sequence>MAPIIEKKLPMVNIGLLSLTSRNGSKLTTLLSEVKDLIRKRLYIRVEKYDNLIHEIPYIYLEATKICPNLDVCVLLDPRKEINYQKFFGDNDVNEKNIAIKNFTEYKKPYDAVVIGGTFDRLHNGHKVLISTAILHASKYVVTGITTGDMNKKKTLYQLMESFEDRKRGVDEFINDVSIGIESRSEGIVDPFGPSIVDPNLKLIVTSEETKKGGDAVNLKRNERGLSTLDTYVIPLIDGADEVLKEVKLSSSAKRRSLLGTILREPLSKNIPSSPYIIGVTGGIASGKSTIAKYLITKNIEVIDCDKLAHILYDESEDLRKDIVNEFGESVSDGNKINRKVLGSIVFSDKNKLKRLNEIVWPKIAKKAQEIIKNSKSPIIAIDAAVLLEAKWDIFCHQVWTVFVPREEAIQRIINRNGLSEDEATKRIDSQISIEERISKSNVVFCSLWDVHETQRQVSLALETVKNNYIEK</sequence>
<name>A0A0K0EDK8_STRER</name>
<evidence type="ECO:0000313" key="4">
    <source>
        <dbReference type="Proteomes" id="UP000035681"/>
    </source>
</evidence>
<dbReference type="Pfam" id="PF01467">
    <property type="entry name" value="CTP_transf_like"/>
    <property type="match status" value="1"/>
</dbReference>
<dbReference type="SUPFAM" id="SSF52540">
    <property type="entry name" value="P-loop containing nucleoside triphosphate hydrolases"/>
    <property type="match status" value="1"/>
</dbReference>
<keyword evidence="4" id="KW-1185">Reference proteome</keyword>
<evidence type="ECO:0000259" key="3">
    <source>
        <dbReference type="Pfam" id="PF01467"/>
    </source>
</evidence>
<dbReference type="GO" id="GO:0005524">
    <property type="term" value="F:ATP binding"/>
    <property type="evidence" value="ECO:0007669"/>
    <property type="project" value="UniProtKB-KW"/>
</dbReference>
<dbReference type="InterPro" id="IPR004821">
    <property type="entry name" value="Cyt_trans-like"/>
</dbReference>
<evidence type="ECO:0000313" key="6">
    <source>
        <dbReference type="WBParaSite" id="TCONS_00009538.p1"/>
    </source>
</evidence>
<evidence type="ECO:0000256" key="1">
    <source>
        <dbReference type="ARBA" id="ARBA00022741"/>
    </source>
</evidence>
<dbReference type="Proteomes" id="UP000035681">
    <property type="component" value="Unplaced"/>
</dbReference>
<proteinExistence type="inferred from homology"/>
<dbReference type="GO" id="GO:0015937">
    <property type="term" value="P:coenzyme A biosynthetic process"/>
    <property type="evidence" value="ECO:0007669"/>
    <property type="project" value="InterPro"/>
</dbReference>
<dbReference type="InterPro" id="IPR014729">
    <property type="entry name" value="Rossmann-like_a/b/a_fold"/>
</dbReference>
<keyword evidence="2" id="KW-0067">ATP-binding</keyword>
<dbReference type="AlphaFoldDB" id="A0A0K0EDK8"/>
<dbReference type="Pfam" id="PF01121">
    <property type="entry name" value="CoaE"/>
    <property type="match status" value="1"/>
</dbReference>
<protein>
    <submittedName>
        <fullName evidence="5 6">CTP_transf_like domain-containing protein</fullName>
    </submittedName>
</protein>
<dbReference type="Gene3D" id="3.40.50.300">
    <property type="entry name" value="P-loop containing nucleotide triphosphate hydrolases"/>
    <property type="match status" value="1"/>
</dbReference>
<keyword evidence="1" id="KW-0547">Nucleotide-binding</keyword>
<accession>A0A0K0EDK8</accession>
<evidence type="ECO:0000313" key="5">
    <source>
        <dbReference type="WBParaSite" id="SSTP_0000757000.1"/>
    </source>
</evidence>
<dbReference type="PANTHER" id="PTHR10695:SF46">
    <property type="entry name" value="BIFUNCTIONAL COENZYME A SYNTHASE-RELATED"/>
    <property type="match status" value="1"/>
</dbReference>
<evidence type="ECO:0000256" key="2">
    <source>
        <dbReference type="ARBA" id="ARBA00022840"/>
    </source>
</evidence>
<dbReference type="HAMAP" id="MF_00376">
    <property type="entry name" value="Dephospho_CoA_kinase"/>
    <property type="match status" value="1"/>
</dbReference>
<dbReference type="InterPro" id="IPR001977">
    <property type="entry name" value="Depp_CoAkinase"/>
</dbReference>